<dbReference type="GO" id="GO:0016020">
    <property type="term" value="C:membrane"/>
    <property type="evidence" value="ECO:0007669"/>
    <property type="project" value="UniProtKB-SubCell"/>
</dbReference>
<accession>A0A2H4ZQK7</accession>
<evidence type="ECO:0000256" key="2">
    <source>
        <dbReference type="ARBA" id="ARBA00022692"/>
    </source>
</evidence>
<dbReference type="InterPro" id="IPR021147">
    <property type="entry name" value="DUF697"/>
</dbReference>
<organism evidence="6">
    <name type="scientific">Paulinella longichromatophora</name>
    <dbReference type="NCBI Taxonomy" id="1708747"/>
    <lineage>
        <taxon>Eukaryota</taxon>
        <taxon>Sar</taxon>
        <taxon>Rhizaria</taxon>
        <taxon>Cercozoa</taxon>
        <taxon>Imbricatea</taxon>
        <taxon>Silicofilosea</taxon>
        <taxon>Euglyphida</taxon>
        <taxon>Paulinellidae</taxon>
        <taxon>Paulinella</taxon>
    </lineage>
</organism>
<sequence length="463" mass="52758">MFQQLALTSSAAALSDDTLLFRSSKIDSIPWRSSLAICILTLIANWLITDIVHLDVGIVTIIVVIGGWWWLMKPAHVLSARIPLTLDELKERCQRLLIQFEKLDENKSSEQEMRRNQLEHLCSRHGRQVQELALVGTSIPTVEAYQNLALAVAGSTPITLHQAHPLTLNDKKWRWPESLQQCDQLIFFIDLPMQAADLRWLEHIPEKQSIWMLIQTPKDINSEDLEQKQIQLQAQLPVTFKENLIFWDGEVSTLKKSVKDYTVDLHCQGDKRILKTEKRLLKELYLEWNTELETIRNIYFSQLQKRVQWTVAAGVFASPLPSVDLLVLVIANSMMLEEMARLWDCPWNIDQLKEAATELAKVALSLGIIEWSSQSLLNLAKLEGGTWLVSSSIQALSAAYLTRVVSRSMANLLAIQSSGVTSLEPQDLKHESLVLVAHAVETEKLDWLGFLQNSQQWLKVNFK</sequence>
<keyword evidence="3 5" id="KW-1133">Transmembrane helix</keyword>
<dbReference type="EMBL" id="MG264610">
    <property type="protein sequence ID" value="AUG32822.1"/>
    <property type="molecule type" value="Genomic_DNA"/>
</dbReference>
<reference evidence="6" key="1">
    <citation type="submission" date="2017-10" db="EMBL/GenBank/DDBJ databases">
        <title>Paulinella longichromatophora chromatophore genome.</title>
        <authorList>
            <person name="Lhee D."/>
            <person name="Yoon H.S."/>
        </authorList>
    </citation>
    <scope>NUCLEOTIDE SEQUENCE</scope>
</reference>
<geneLocation type="plastid" evidence="6"/>
<gene>
    <name evidence="6" type="ORF">PLO_852</name>
</gene>
<feature type="transmembrane region" description="Helical" evidence="5">
    <location>
        <begin position="29"/>
        <end position="48"/>
    </location>
</feature>
<dbReference type="Pfam" id="PF05128">
    <property type="entry name" value="DUF697"/>
    <property type="match status" value="1"/>
</dbReference>
<proteinExistence type="predicted"/>
<keyword evidence="4 5" id="KW-0472">Membrane</keyword>
<keyword evidence="6" id="KW-0934">Plastid</keyword>
<evidence type="ECO:0000313" key="6">
    <source>
        <dbReference type="EMBL" id="AUG32822.1"/>
    </source>
</evidence>
<evidence type="ECO:0000256" key="4">
    <source>
        <dbReference type="ARBA" id="ARBA00023136"/>
    </source>
</evidence>
<evidence type="ECO:0000256" key="3">
    <source>
        <dbReference type="ARBA" id="ARBA00022989"/>
    </source>
</evidence>
<feature type="transmembrane region" description="Helical" evidence="5">
    <location>
        <begin position="54"/>
        <end position="71"/>
    </location>
</feature>
<evidence type="ECO:0000256" key="1">
    <source>
        <dbReference type="ARBA" id="ARBA00004141"/>
    </source>
</evidence>
<keyword evidence="2 5" id="KW-0812">Transmembrane</keyword>
<protein>
    <recommendedName>
        <fullName evidence="7">Membrane associated GTPase</fullName>
    </recommendedName>
</protein>
<comment type="subcellular location">
    <subcellularLocation>
        <location evidence="1">Membrane</location>
        <topology evidence="1">Multi-pass membrane protein</topology>
    </subcellularLocation>
</comment>
<evidence type="ECO:0000256" key="5">
    <source>
        <dbReference type="SAM" id="Phobius"/>
    </source>
</evidence>
<name>A0A2H4ZQK7_9EUKA</name>
<dbReference type="AlphaFoldDB" id="A0A2H4ZQK7"/>
<evidence type="ECO:0008006" key="7">
    <source>
        <dbReference type="Google" id="ProtNLM"/>
    </source>
</evidence>